<dbReference type="PANTHER" id="PTHR34605">
    <property type="entry name" value="PHAGE_INTEGRASE DOMAIN-CONTAINING PROTEIN"/>
    <property type="match status" value="1"/>
</dbReference>
<dbReference type="Gene3D" id="1.10.443.10">
    <property type="entry name" value="Intergrase catalytic core"/>
    <property type="match status" value="1"/>
</dbReference>
<accession>A0ABN8P2E4</accession>
<dbReference type="InterPro" id="IPR013762">
    <property type="entry name" value="Integrase-like_cat_sf"/>
</dbReference>
<dbReference type="Proteomes" id="UP001159405">
    <property type="component" value="Unassembled WGS sequence"/>
</dbReference>
<proteinExistence type="predicted"/>
<gene>
    <name evidence="2" type="ORF">PLOB_00034288</name>
</gene>
<sequence length="182" mass="20649">MVLPLAIRPDFNSLFKCLLSSRADSTVKKYLKEINKFLLWCSNCATKKPAIIRSIIDRYGAEEASLKDLRIAAISSLGFAGFFRFNDLANIQPKHLTLCDGFVKIFVPRSKTDVYREGNYVYITKLENKYCPVAILRRYIEAANLDLSNHLPLFRPLTKNKSGYLLGMASYPILAAGKYQNI</sequence>
<evidence type="ECO:0000313" key="2">
    <source>
        <dbReference type="EMBL" id="CAH3129800.1"/>
    </source>
</evidence>
<keyword evidence="1" id="KW-0233">DNA recombination</keyword>
<name>A0ABN8P2E4_9CNID</name>
<reference evidence="2 3" key="1">
    <citation type="submission" date="2022-05" db="EMBL/GenBank/DDBJ databases">
        <authorList>
            <consortium name="Genoscope - CEA"/>
            <person name="William W."/>
        </authorList>
    </citation>
    <scope>NUCLEOTIDE SEQUENCE [LARGE SCALE GENOMIC DNA]</scope>
</reference>
<protein>
    <submittedName>
        <fullName evidence="2">Uncharacterized protein</fullName>
    </submittedName>
</protein>
<dbReference type="InterPro" id="IPR011010">
    <property type="entry name" value="DNA_brk_join_enz"/>
</dbReference>
<organism evidence="2 3">
    <name type="scientific">Porites lobata</name>
    <dbReference type="NCBI Taxonomy" id="104759"/>
    <lineage>
        <taxon>Eukaryota</taxon>
        <taxon>Metazoa</taxon>
        <taxon>Cnidaria</taxon>
        <taxon>Anthozoa</taxon>
        <taxon>Hexacorallia</taxon>
        <taxon>Scleractinia</taxon>
        <taxon>Fungiina</taxon>
        <taxon>Poritidae</taxon>
        <taxon>Porites</taxon>
    </lineage>
</organism>
<comment type="caution">
    <text evidence="2">The sequence shown here is derived from an EMBL/GenBank/DDBJ whole genome shotgun (WGS) entry which is preliminary data.</text>
</comment>
<dbReference type="EMBL" id="CALNXK010000047">
    <property type="protein sequence ID" value="CAH3129800.1"/>
    <property type="molecule type" value="Genomic_DNA"/>
</dbReference>
<dbReference type="PANTHER" id="PTHR34605:SF6">
    <property type="entry name" value="TYR RECOMBINASE DOMAIN-CONTAINING PROTEIN"/>
    <property type="match status" value="1"/>
</dbReference>
<evidence type="ECO:0000313" key="3">
    <source>
        <dbReference type="Proteomes" id="UP001159405"/>
    </source>
</evidence>
<dbReference type="SUPFAM" id="SSF56349">
    <property type="entry name" value="DNA breaking-rejoining enzymes"/>
    <property type="match status" value="1"/>
</dbReference>
<dbReference type="InterPro" id="IPR052925">
    <property type="entry name" value="Phage_Integrase-like_Recomb"/>
</dbReference>
<evidence type="ECO:0000256" key="1">
    <source>
        <dbReference type="ARBA" id="ARBA00023172"/>
    </source>
</evidence>
<keyword evidence="3" id="KW-1185">Reference proteome</keyword>